<keyword evidence="3" id="KW-1185">Reference proteome</keyword>
<protein>
    <submittedName>
        <fullName evidence="2">Uncharacterized protein</fullName>
    </submittedName>
</protein>
<reference evidence="2 3" key="1">
    <citation type="submission" date="2024-10" db="EMBL/GenBank/DDBJ databases">
        <title>Updated reference genomes for cyclostephanoid diatoms.</title>
        <authorList>
            <person name="Roberts W.R."/>
            <person name="Alverson A.J."/>
        </authorList>
    </citation>
    <scope>NUCLEOTIDE SEQUENCE [LARGE SCALE GENOMIC DNA]</scope>
    <source>
        <strain evidence="2 3">AJA232-27</strain>
    </source>
</reference>
<evidence type="ECO:0000313" key="3">
    <source>
        <dbReference type="Proteomes" id="UP001530293"/>
    </source>
</evidence>
<feature type="region of interest" description="Disordered" evidence="1">
    <location>
        <begin position="1"/>
        <end position="78"/>
    </location>
</feature>
<dbReference type="Proteomes" id="UP001530293">
    <property type="component" value="Unassembled WGS sequence"/>
</dbReference>
<evidence type="ECO:0000313" key="2">
    <source>
        <dbReference type="EMBL" id="KAL3772675.1"/>
    </source>
</evidence>
<name>A0ABD3N9H6_9STRA</name>
<organism evidence="2 3">
    <name type="scientific">Discostella pseudostelligera</name>
    <dbReference type="NCBI Taxonomy" id="259834"/>
    <lineage>
        <taxon>Eukaryota</taxon>
        <taxon>Sar</taxon>
        <taxon>Stramenopiles</taxon>
        <taxon>Ochrophyta</taxon>
        <taxon>Bacillariophyta</taxon>
        <taxon>Coscinodiscophyceae</taxon>
        <taxon>Thalassiosirophycidae</taxon>
        <taxon>Stephanodiscales</taxon>
        <taxon>Stephanodiscaceae</taxon>
        <taxon>Discostella</taxon>
    </lineage>
</organism>
<sequence>MTSAEPPTHTDSASPAVVDNCPPADSASSQFHQAVIDTENTIGIDDVDIPTTNDIGQPDDDDAAVARTGTGNDDDAQLPPEYQLYQIDPTNNPNLDPLEYTFRKFIPIPRVYYWDTASPLNNYHQQLPMKIKLWHRSIYYLGEGLRKAEAGGEIIANILGLNDGPFEFVTKNVTEEELARSREMLEMRNREAERRREGDV</sequence>
<accession>A0ABD3N9H6</accession>
<dbReference type="AlphaFoldDB" id="A0ABD3N9H6"/>
<feature type="compositionally biased region" description="Polar residues" evidence="1">
    <location>
        <begin position="1"/>
        <end position="13"/>
    </location>
</feature>
<dbReference type="EMBL" id="JALLBG020000006">
    <property type="protein sequence ID" value="KAL3772675.1"/>
    <property type="molecule type" value="Genomic_DNA"/>
</dbReference>
<gene>
    <name evidence="2" type="ORF">ACHAWU_004684</name>
</gene>
<evidence type="ECO:0000256" key="1">
    <source>
        <dbReference type="SAM" id="MobiDB-lite"/>
    </source>
</evidence>
<comment type="caution">
    <text evidence="2">The sequence shown here is derived from an EMBL/GenBank/DDBJ whole genome shotgun (WGS) entry which is preliminary data.</text>
</comment>
<proteinExistence type="predicted"/>